<sequence>MAILRVNRVTRLAPPLLGRVWDGYVKRELGAERVWVCNLLSCGSITRRCISERRHLSDYNATSALEFSETIVVSGCGRDEMIRLSLGSLTLTALAAHMRKRAYSLVGGVAH</sequence>
<name>A0AA39DE24_VITRO</name>
<dbReference type="AlphaFoldDB" id="A0AA39DE24"/>
<keyword evidence="2" id="KW-1185">Reference proteome</keyword>
<accession>A0AA39DE24</accession>
<gene>
    <name evidence="1" type="ORF">PVL29_019837</name>
</gene>
<comment type="caution">
    <text evidence="1">The sequence shown here is derived from an EMBL/GenBank/DDBJ whole genome shotgun (WGS) entry which is preliminary data.</text>
</comment>
<evidence type="ECO:0000313" key="2">
    <source>
        <dbReference type="Proteomes" id="UP001168098"/>
    </source>
</evidence>
<evidence type="ECO:0000313" key="1">
    <source>
        <dbReference type="EMBL" id="KAJ9680636.1"/>
    </source>
</evidence>
<dbReference type="EMBL" id="JARBHA010000015">
    <property type="protein sequence ID" value="KAJ9680636.1"/>
    <property type="molecule type" value="Genomic_DNA"/>
</dbReference>
<reference evidence="1 2" key="1">
    <citation type="journal article" date="2023" name="BMC Biotechnol.">
        <title>Vitis rotundifolia cv Carlos genome sequencing.</title>
        <authorList>
            <person name="Huff M."/>
            <person name="Hulse-Kemp A."/>
            <person name="Scheffler B."/>
            <person name="Youngblood R."/>
            <person name="Simpson S."/>
            <person name="Babiker E."/>
            <person name="Staton M."/>
        </authorList>
    </citation>
    <scope>NUCLEOTIDE SEQUENCE [LARGE SCALE GENOMIC DNA]</scope>
    <source>
        <tissue evidence="1">Leaf</tissue>
    </source>
</reference>
<organism evidence="1 2">
    <name type="scientific">Vitis rotundifolia</name>
    <name type="common">Muscadine grape</name>
    <dbReference type="NCBI Taxonomy" id="103349"/>
    <lineage>
        <taxon>Eukaryota</taxon>
        <taxon>Viridiplantae</taxon>
        <taxon>Streptophyta</taxon>
        <taxon>Embryophyta</taxon>
        <taxon>Tracheophyta</taxon>
        <taxon>Spermatophyta</taxon>
        <taxon>Magnoliopsida</taxon>
        <taxon>eudicotyledons</taxon>
        <taxon>Gunneridae</taxon>
        <taxon>Pentapetalae</taxon>
        <taxon>rosids</taxon>
        <taxon>Vitales</taxon>
        <taxon>Vitaceae</taxon>
        <taxon>Viteae</taxon>
        <taxon>Vitis</taxon>
    </lineage>
</organism>
<protein>
    <submittedName>
        <fullName evidence="1">Uncharacterized protein</fullName>
    </submittedName>
</protein>
<proteinExistence type="predicted"/>
<dbReference type="Proteomes" id="UP001168098">
    <property type="component" value="Unassembled WGS sequence"/>
</dbReference>